<feature type="compositionally biased region" description="Polar residues" evidence="1">
    <location>
        <begin position="55"/>
        <end position="65"/>
    </location>
</feature>
<dbReference type="Proteomes" id="UP001196413">
    <property type="component" value="Unassembled WGS sequence"/>
</dbReference>
<feature type="compositionally biased region" description="Low complexity" evidence="1">
    <location>
        <begin position="31"/>
        <end position="49"/>
    </location>
</feature>
<organism evidence="2 3">
    <name type="scientific">Parelaphostrongylus tenuis</name>
    <name type="common">Meningeal worm</name>
    <dbReference type="NCBI Taxonomy" id="148309"/>
    <lineage>
        <taxon>Eukaryota</taxon>
        <taxon>Metazoa</taxon>
        <taxon>Ecdysozoa</taxon>
        <taxon>Nematoda</taxon>
        <taxon>Chromadorea</taxon>
        <taxon>Rhabditida</taxon>
        <taxon>Rhabditina</taxon>
        <taxon>Rhabditomorpha</taxon>
        <taxon>Strongyloidea</taxon>
        <taxon>Metastrongylidae</taxon>
        <taxon>Parelaphostrongylus</taxon>
    </lineage>
</organism>
<sequence length="241" mass="26366">MLLQTTAVDLMGRLAKLEAFSSSCSGHCNPTTSVVTHRTSTRSSSQSSHDVSKYASPSRNASSRTPRVFEKAEISLKEHRAVHTNEAYKPSMYNISVGRSPRGSPLRKWMSHQNVKGSNSVICEPNIQTNGRTTPSGLIRQYPSSNTIASLSRATSICSLYSSPRSHSNFGCMNRQPVFNYSSHLLQLQIAGRSVSVPVSESVDNFDPCAEETSTGFTTSSARVGLWWARFSLCTGHVQET</sequence>
<comment type="caution">
    <text evidence="2">The sequence shown here is derived from an EMBL/GenBank/DDBJ whole genome shotgun (WGS) entry which is preliminary data.</text>
</comment>
<dbReference type="EMBL" id="JAHQIW010003758">
    <property type="protein sequence ID" value="KAJ1360007.1"/>
    <property type="molecule type" value="Genomic_DNA"/>
</dbReference>
<evidence type="ECO:0000313" key="2">
    <source>
        <dbReference type="EMBL" id="KAJ1360007.1"/>
    </source>
</evidence>
<gene>
    <name evidence="2" type="primary">ELP-1_2</name>
    <name evidence="2" type="ORF">KIN20_018860</name>
</gene>
<name>A0AAD5N2I3_PARTN</name>
<reference evidence="2" key="1">
    <citation type="submission" date="2021-06" db="EMBL/GenBank/DDBJ databases">
        <title>Parelaphostrongylus tenuis whole genome reference sequence.</title>
        <authorList>
            <person name="Garwood T.J."/>
            <person name="Larsen P.A."/>
            <person name="Fountain-Jones N.M."/>
            <person name="Garbe J.R."/>
            <person name="Macchietto M.G."/>
            <person name="Kania S.A."/>
            <person name="Gerhold R.W."/>
            <person name="Richards J.E."/>
            <person name="Wolf T.M."/>
        </authorList>
    </citation>
    <scope>NUCLEOTIDE SEQUENCE</scope>
    <source>
        <strain evidence="2">MNPRO001-30</strain>
        <tissue evidence="2">Meninges</tissue>
    </source>
</reference>
<proteinExistence type="predicted"/>
<accession>A0AAD5N2I3</accession>
<keyword evidence="3" id="KW-1185">Reference proteome</keyword>
<protein>
    <submittedName>
        <fullName evidence="2">WD40</fullName>
    </submittedName>
</protein>
<evidence type="ECO:0000313" key="3">
    <source>
        <dbReference type="Proteomes" id="UP001196413"/>
    </source>
</evidence>
<dbReference type="AlphaFoldDB" id="A0AAD5N2I3"/>
<feature type="region of interest" description="Disordered" evidence="1">
    <location>
        <begin position="31"/>
        <end position="67"/>
    </location>
</feature>
<evidence type="ECO:0000256" key="1">
    <source>
        <dbReference type="SAM" id="MobiDB-lite"/>
    </source>
</evidence>